<keyword evidence="3" id="KW-1185">Reference proteome</keyword>
<feature type="compositionally biased region" description="Polar residues" evidence="1">
    <location>
        <begin position="29"/>
        <end position="39"/>
    </location>
</feature>
<dbReference type="EMBL" id="UYRS01000798">
    <property type="protein sequence ID" value="VDK24036.1"/>
    <property type="molecule type" value="Genomic_DNA"/>
</dbReference>
<proteinExistence type="predicted"/>
<reference evidence="2 3" key="2">
    <citation type="submission" date="2018-11" db="EMBL/GenBank/DDBJ databases">
        <authorList>
            <consortium name="Pathogen Informatics"/>
        </authorList>
    </citation>
    <scope>NUCLEOTIDE SEQUENCE [LARGE SCALE GENOMIC DNA]</scope>
</reference>
<reference evidence="4" key="1">
    <citation type="submission" date="2017-02" db="UniProtKB">
        <authorList>
            <consortium name="WormBaseParasite"/>
        </authorList>
    </citation>
    <scope>IDENTIFICATION</scope>
</reference>
<protein>
    <submittedName>
        <fullName evidence="2 4">Uncharacterized protein</fullName>
    </submittedName>
</protein>
<feature type="compositionally biased region" description="Basic and acidic residues" evidence="1">
    <location>
        <begin position="115"/>
        <end position="126"/>
    </location>
</feature>
<accession>A0A0R3VX21</accession>
<feature type="compositionally biased region" description="Polar residues" evidence="1">
    <location>
        <begin position="67"/>
        <end position="78"/>
    </location>
</feature>
<evidence type="ECO:0000313" key="2">
    <source>
        <dbReference type="EMBL" id="VDK24036.1"/>
    </source>
</evidence>
<sequence>MARVGWNFGEEFAPGPAVVPMGSAWPAASSETMPSSEGQTRIGFVFDEVAGSPPPLESSAKVPVESYANNGDSPNPNILQPADASARRALSFDVPKRPPPPRLHDFSSASCDVPESEKPDLPEKSKSLAQSRSSGRGSAAYQQGLADMADLMTTVDLSESAKQKIRDHFALDK</sequence>
<name>A0A0R3VX21_TAEAS</name>
<dbReference type="WBParaSite" id="TASK_0000196501-mRNA-1">
    <property type="protein sequence ID" value="TASK_0000196501-mRNA-1"/>
    <property type="gene ID" value="TASK_0000196501"/>
</dbReference>
<organism evidence="4">
    <name type="scientific">Taenia asiatica</name>
    <name type="common">Asian tapeworm</name>
    <dbReference type="NCBI Taxonomy" id="60517"/>
    <lineage>
        <taxon>Eukaryota</taxon>
        <taxon>Metazoa</taxon>
        <taxon>Spiralia</taxon>
        <taxon>Lophotrochozoa</taxon>
        <taxon>Platyhelminthes</taxon>
        <taxon>Cestoda</taxon>
        <taxon>Eucestoda</taxon>
        <taxon>Cyclophyllidea</taxon>
        <taxon>Taeniidae</taxon>
        <taxon>Taenia</taxon>
    </lineage>
</organism>
<feature type="region of interest" description="Disordered" evidence="1">
    <location>
        <begin position="14"/>
        <end position="141"/>
    </location>
</feature>
<dbReference type="Proteomes" id="UP000282613">
    <property type="component" value="Unassembled WGS sequence"/>
</dbReference>
<evidence type="ECO:0000256" key="1">
    <source>
        <dbReference type="SAM" id="MobiDB-lite"/>
    </source>
</evidence>
<dbReference type="OrthoDB" id="6280324at2759"/>
<evidence type="ECO:0000313" key="4">
    <source>
        <dbReference type="WBParaSite" id="TASK_0000196501-mRNA-1"/>
    </source>
</evidence>
<feature type="compositionally biased region" description="Low complexity" evidence="1">
    <location>
        <begin position="131"/>
        <end position="140"/>
    </location>
</feature>
<dbReference type="AlphaFoldDB" id="A0A0R3VX21"/>
<gene>
    <name evidence="2" type="ORF">TASK_LOCUS1966</name>
</gene>
<evidence type="ECO:0000313" key="3">
    <source>
        <dbReference type="Proteomes" id="UP000282613"/>
    </source>
</evidence>